<sequence>MSSPPILDHNSNIYLTVTTSASPYGLPNAHPSLIYVGPVGSLPDVHILSVPKSAWTSNQSEILSRLSGMEGVANVEVQGAPRARVKRGDEL</sequence>
<dbReference type="AlphaFoldDB" id="A0A4S4MZA5"/>
<dbReference type="Proteomes" id="UP000308730">
    <property type="component" value="Unassembled WGS sequence"/>
</dbReference>
<proteinExistence type="predicted"/>
<keyword evidence="2" id="KW-1185">Reference proteome</keyword>
<reference evidence="1 2" key="1">
    <citation type="submission" date="2019-02" db="EMBL/GenBank/DDBJ databases">
        <title>Genome sequencing of the rare red list fungi Antrodiella citrinella (Flaviporus citrinellus).</title>
        <authorList>
            <person name="Buettner E."/>
            <person name="Kellner H."/>
        </authorList>
    </citation>
    <scope>NUCLEOTIDE SEQUENCE [LARGE SCALE GENOMIC DNA]</scope>
    <source>
        <strain evidence="1 2">DSM 108506</strain>
    </source>
</reference>
<accession>A0A4S4MZA5</accession>
<evidence type="ECO:0000313" key="2">
    <source>
        <dbReference type="Proteomes" id="UP000308730"/>
    </source>
</evidence>
<dbReference type="OrthoDB" id="2585179at2759"/>
<dbReference type="EMBL" id="SGPM01000035">
    <property type="protein sequence ID" value="THH31864.1"/>
    <property type="molecule type" value="Genomic_DNA"/>
</dbReference>
<evidence type="ECO:0000313" key="1">
    <source>
        <dbReference type="EMBL" id="THH31864.1"/>
    </source>
</evidence>
<organism evidence="1 2">
    <name type="scientific">Antrodiella citrinella</name>
    <dbReference type="NCBI Taxonomy" id="2447956"/>
    <lineage>
        <taxon>Eukaryota</taxon>
        <taxon>Fungi</taxon>
        <taxon>Dikarya</taxon>
        <taxon>Basidiomycota</taxon>
        <taxon>Agaricomycotina</taxon>
        <taxon>Agaricomycetes</taxon>
        <taxon>Polyporales</taxon>
        <taxon>Steccherinaceae</taxon>
        <taxon>Antrodiella</taxon>
    </lineage>
</organism>
<protein>
    <submittedName>
        <fullName evidence="1">Uncharacterized protein</fullName>
    </submittedName>
</protein>
<comment type="caution">
    <text evidence="1">The sequence shown here is derived from an EMBL/GenBank/DDBJ whole genome shotgun (WGS) entry which is preliminary data.</text>
</comment>
<gene>
    <name evidence="1" type="ORF">EUX98_g2300</name>
</gene>
<name>A0A4S4MZA5_9APHY</name>